<gene>
    <name evidence="5" type="ORF">PCOR1329_LOCUS16803</name>
</gene>
<dbReference type="Pfam" id="PF04059">
    <property type="entry name" value="RRM_2"/>
    <property type="match status" value="1"/>
</dbReference>
<evidence type="ECO:0000256" key="3">
    <source>
        <dbReference type="SAM" id="MobiDB-lite"/>
    </source>
</evidence>
<comment type="caution">
    <text evidence="5">The sequence shown here is derived from an EMBL/GenBank/DDBJ whole genome shotgun (WGS) entry which is preliminary data.</text>
</comment>
<reference evidence="5" key="1">
    <citation type="submission" date="2023-10" db="EMBL/GenBank/DDBJ databases">
        <authorList>
            <person name="Chen Y."/>
            <person name="Shah S."/>
            <person name="Dougan E. K."/>
            <person name="Thang M."/>
            <person name="Chan C."/>
        </authorList>
    </citation>
    <scope>NUCLEOTIDE SEQUENCE [LARGE SCALE GENOMIC DNA]</scope>
</reference>
<evidence type="ECO:0000313" key="5">
    <source>
        <dbReference type="EMBL" id="CAK0812534.1"/>
    </source>
</evidence>
<proteinExistence type="predicted"/>
<dbReference type="EMBL" id="CAUYUJ010005169">
    <property type="protein sequence ID" value="CAK0812534.1"/>
    <property type="molecule type" value="Genomic_DNA"/>
</dbReference>
<keyword evidence="2" id="KW-0175">Coiled coil</keyword>
<feature type="compositionally biased region" description="Low complexity" evidence="3">
    <location>
        <begin position="172"/>
        <end position="198"/>
    </location>
</feature>
<dbReference type="InterPro" id="IPR035979">
    <property type="entry name" value="RBD_domain_sf"/>
</dbReference>
<evidence type="ECO:0000259" key="4">
    <source>
        <dbReference type="PROSITE" id="PS50102"/>
    </source>
</evidence>
<keyword evidence="6" id="KW-1185">Reference proteome</keyword>
<dbReference type="SUPFAM" id="SSF54928">
    <property type="entry name" value="RNA-binding domain, RBD"/>
    <property type="match status" value="1"/>
</dbReference>
<feature type="compositionally biased region" description="Acidic residues" evidence="3">
    <location>
        <begin position="105"/>
        <end position="116"/>
    </location>
</feature>
<feature type="region of interest" description="Disordered" evidence="3">
    <location>
        <begin position="96"/>
        <end position="210"/>
    </location>
</feature>
<dbReference type="Proteomes" id="UP001189429">
    <property type="component" value="Unassembled WGS sequence"/>
</dbReference>
<feature type="coiled-coil region" evidence="2">
    <location>
        <begin position="234"/>
        <end position="275"/>
    </location>
</feature>
<protein>
    <recommendedName>
        <fullName evidence="4">RRM domain-containing protein</fullName>
    </recommendedName>
</protein>
<dbReference type="InterPro" id="IPR012677">
    <property type="entry name" value="Nucleotide-bd_a/b_plait_sf"/>
</dbReference>
<dbReference type="InterPro" id="IPR000504">
    <property type="entry name" value="RRM_dom"/>
</dbReference>
<sequence length="417" mass="43980">MDSPTRRGTSQPVQSGIPSATCNACGFCVPPVICNSTSQSVPMATSTTGTYGCFASYPNIASSAPYQGSDGTCGSLPNMHSLPTMQESTVNSLPTMQLLPPCEQSDSEPLETDDEFDHPRGIGRSQTRGGRAPENPPKNAQDSTCAGPGAAQPASHERPSARTTGGAPPLHGGARAATTSAPAMPPRSAAGAAPAGRPLGDWSRQAEPARAEGGVCAGRAGASGGKLAAAGGALEVQRARLLELEQLQAELQQEVQEIRQGILKLETDLAELELQQGEPVARALVPIEKAAPVAPGAPTITTLMIRNLPMAVTQGDLLVLMNQSGFANRYDYAYAPTEFHARTTKGYAFVNFITPRDAREFAAEWNGSRLASAGPAAPVLEVMAAELQGYEENVRRWSARRLRRTKNPELHPFFAQR</sequence>
<evidence type="ECO:0000256" key="2">
    <source>
        <dbReference type="SAM" id="Coils"/>
    </source>
</evidence>
<dbReference type="InterPro" id="IPR007201">
    <property type="entry name" value="Mei2-like_Rrm_C"/>
</dbReference>
<evidence type="ECO:0000313" key="6">
    <source>
        <dbReference type="Proteomes" id="UP001189429"/>
    </source>
</evidence>
<dbReference type="Gene3D" id="3.30.70.330">
    <property type="match status" value="1"/>
</dbReference>
<keyword evidence="1" id="KW-0694">RNA-binding</keyword>
<name>A0ABN9R1E0_9DINO</name>
<evidence type="ECO:0000256" key="1">
    <source>
        <dbReference type="PROSITE-ProRule" id="PRU00176"/>
    </source>
</evidence>
<feature type="domain" description="RRM" evidence="4">
    <location>
        <begin position="301"/>
        <end position="387"/>
    </location>
</feature>
<accession>A0ABN9R1E0</accession>
<organism evidence="5 6">
    <name type="scientific">Prorocentrum cordatum</name>
    <dbReference type="NCBI Taxonomy" id="2364126"/>
    <lineage>
        <taxon>Eukaryota</taxon>
        <taxon>Sar</taxon>
        <taxon>Alveolata</taxon>
        <taxon>Dinophyceae</taxon>
        <taxon>Prorocentrales</taxon>
        <taxon>Prorocentraceae</taxon>
        <taxon>Prorocentrum</taxon>
    </lineage>
</organism>
<dbReference type="PROSITE" id="PS50102">
    <property type="entry name" value="RRM"/>
    <property type="match status" value="1"/>
</dbReference>